<organism evidence="1">
    <name type="scientific">Myoviridae sp. ctshb19</name>
    <dbReference type="NCBI Taxonomy" id="2825194"/>
    <lineage>
        <taxon>Viruses</taxon>
        <taxon>Duplodnaviria</taxon>
        <taxon>Heunggongvirae</taxon>
        <taxon>Uroviricota</taxon>
        <taxon>Caudoviricetes</taxon>
    </lineage>
</organism>
<name>A0A8S5UGZ9_9CAUD</name>
<accession>A0A8S5UGZ9</accession>
<protein>
    <submittedName>
        <fullName evidence="1">Uncharacterized protein</fullName>
    </submittedName>
</protein>
<dbReference type="EMBL" id="BK016086">
    <property type="protein sequence ID" value="DAF93752.1"/>
    <property type="molecule type" value="Genomic_DNA"/>
</dbReference>
<sequence>MNIIVSTTEPEEKDRVDGLLWVNPNADYFC</sequence>
<proteinExistence type="predicted"/>
<evidence type="ECO:0000313" key="1">
    <source>
        <dbReference type="EMBL" id="DAF93752.1"/>
    </source>
</evidence>
<reference evidence="1" key="1">
    <citation type="journal article" date="2021" name="Proc. Natl. Acad. Sci. U.S.A.">
        <title>A Catalog of Tens of Thousands of Viruses from Human Metagenomes Reveals Hidden Associations with Chronic Diseases.</title>
        <authorList>
            <person name="Tisza M.J."/>
            <person name="Buck C.B."/>
        </authorList>
    </citation>
    <scope>NUCLEOTIDE SEQUENCE</scope>
    <source>
        <strain evidence="1">Ctshb19</strain>
    </source>
</reference>